<feature type="domain" description="AMP-activated protein kinase glycogen-binding" evidence="3">
    <location>
        <begin position="9"/>
        <end position="100"/>
    </location>
</feature>
<dbReference type="Pfam" id="PF16561">
    <property type="entry name" value="AMPK1_CBM"/>
    <property type="match status" value="1"/>
</dbReference>
<evidence type="ECO:0000256" key="1">
    <source>
        <dbReference type="ARBA" id="ARBA00022553"/>
    </source>
</evidence>
<evidence type="ECO:0000259" key="3">
    <source>
        <dbReference type="Pfam" id="PF16561"/>
    </source>
</evidence>
<keyword evidence="1" id="KW-0597">Phosphoprotein</keyword>
<gene>
    <name evidence="4" type="ORF">HANVADRAFT_62392</name>
</gene>
<feature type="region of interest" description="Disordered" evidence="2">
    <location>
        <begin position="364"/>
        <end position="392"/>
    </location>
</feature>
<dbReference type="CDD" id="cd02859">
    <property type="entry name" value="E_set_AMPKbeta_like_N"/>
    <property type="match status" value="1"/>
</dbReference>
<feature type="compositionally biased region" description="Low complexity" evidence="2">
    <location>
        <begin position="440"/>
        <end position="454"/>
    </location>
</feature>
<evidence type="ECO:0000313" key="4">
    <source>
        <dbReference type="EMBL" id="OBA26891.1"/>
    </source>
</evidence>
<dbReference type="AlphaFoldDB" id="A0A1B7TDU6"/>
<dbReference type="Gene3D" id="2.60.40.10">
    <property type="entry name" value="Immunoglobulins"/>
    <property type="match status" value="1"/>
</dbReference>
<reference evidence="5" key="1">
    <citation type="journal article" date="2016" name="Proc. Natl. Acad. Sci. U.S.A.">
        <title>Comparative genomics of biotechnologically important yeasts.</title>
        <authorList>
            <person name="Riley R."/>
            <person name="Haridas S."/>
            <person name="Wolfe K.H."/>
            <person name="Lopes M.R."/>
            <person name="Hittinger C.T."/>
            <person name="Goeker M."/>
            <person name="Salamov A.A."/>
            <person name="Wisecaver J.H."/>
            <person name="Long T.M."/>
            <person name="Calvey C.H."/>
            <person name="Aerts A.L."/>
            <person name="Barry K.W."/>
            <person name="Choi C."/>
            <person name="Clum A."/>
            <person name="Coughlan A.Y."/>
            <person name="Deshpande S."/>
            <person name="Douglass A.P."/>
            <person name="Hanson S.J."/>
            <person name="Klenk H.-P."/>
            <person name="LaButti K.M."/>
            <person name="Lapidus A."/>
            <person name="Lindquist E.A."/>
            <person name="Lipzen A.M."/>
            <person name="Meier-Kolthoff J.P."/>
            <person name="Ohm R.A."/>
            <person name="Otillar R.P."/>
            <person name="Pangilinan J.L."/>
            <person name="Peng Y."/>
            <person name="Rokas A."/>
            <person name="Rosa C.A."/>
            <person name="Scheuner C."/>
            <person name="Sibirny A.A."/>
            <person name="Slot J.C."/>
            <person name="Stielow J.B."/>
            <person name="Sun H."/>
            <person name="Kurtzman C.P."/>
            <person name="Blackwell M."/>
            <person name="Grigoriev I.V."/>
            <person name="Jeffries T.W."/>
        </authorList>
    </citation>
    <scope>NUCLEOTIDE SEQUENCE [LARGE SCALE GENOMIC DNA]</scope>
    <source>
        <strain evidence="5">NRRL Y-1626</strain>
    </source>
</reference>
<proteinExistence type="predicted"/>
<protein>
    <recommendedName>
        <fullName evidence="3">AMP-activated protein kinase glycogen-binding domain-containing protein</fullName>
    </recommendedName>
</protein>
<dbReference type="SUPFAM" id="SSF81296">
    <property type="entry name" value="E set domains"/>
    <property type="match status" value="1"/>
</dbReference>
<feature type="compositionally biased region" description="Polar residues" evidence="2">
    <location>
        <begin position="288"/>
        <end position="301"/>
    </location>
</feature>
<feature type="compositionally biased region" description="Basic and acidic residues" evidence="2">
    <location>
        <begin position="462"/>
        <end position="473"/>
    </location>
</feature>
<dbReference type="InterPro" id="IPR014756">
    <property type="entry name" value="Ig_E-set"/>
</dbReference>
<dbReference type="EMBL" id="LXPE01000012">
    <property type="protein sequence ID" value="OBA26891.1"/>
    <property type="molecule type" value="Genomic_DNA"/>
</dbReference>
<dbReference type="InterPro" id="IPR032640">
    <property type="entry name" value="AMPK1_CBM"/>
</dbReference>
<accession>A0A1B7TDU6</accession>
<feature type="compositionally biased region" description="Basic and acidic residues" evidence="2">
    <location>
        <begin position="422"/>
        <end position="432"/>
    </location>
</feature>
<feature type="region of interest" description="Disordered" evidence="2">
    <location>
        <begin position="420"/>
        <end position="478"/>
    </location>
</feature>
<keyword evidence="5" id="KW-1185">Reference proteome</keyword>
<feature type="region of interest" description="Disordered" evidence="2">
    <location>
        <begin position="281"/>
        <end position="313"/>
    </location>
</feature>
<organism evidence="4 5">
    <name type="scientific">Hanseniaspora valbyensis NRRL Y-1626</name>
    <dbReference type="NCBI Taxonomy" id="766949"/>
    <lineage>
        <taxon>Eukaryota</taxon>
        <taxon>Fungi</taxon>
        <taxon>Dikarya</taxon>
        <taxon>Ascomycota</taxon>
        <taxon>Saccharomycotina</taxon>
        <taxon>Saccharomycetes</taxon>
        <taxon>Saccharomycodales</taxon>
        <taxon>Saccharomycodaceae</taxon>
        <taxon>Hanseniaspora</taxon>
    </lineage>
</organism>
<evidence type="ECO:0000256" key="2">
    <source>
        <dbReference type="SAM" id="MobiDB-lite"/>
    </source>
</evidence>
<dbReference type="Proteomes" id="UP000092321">
    <property type="component" value="Unassembled WGS sequence"/>
</dbReference>
<dbReference type="InterPro" id="IPR013783">
    <property type="entry name" value="Ig-like_fold"/>
</dbReference>
<comment type="caution">
    <text evidence="4">The sequence shown here is derived from an EMBL/GenBank/DDBJ whole genome shotgun (WGS) entry which is preliminary data.</text>
</comment>
<dbReference type="OrthoDB" id="5976022at2759"/>
<sequence>MSVQNQFIKFTYPSGPKDVIVTGDFCKWKKVTHLVPQSDGSFSLTMPLVHKAIKKEKTGDYFYFKYIVDDKWTIDPRFESKVPENASVNQPNNYVKIDENSKRLSSFIPESVLPMIPGNTTATSTTPSKKRVRVKRKVKKNKKTGETIVVSEEQEFVNENEEDVYTTATASSTASPDLYEERAHVANSIVIPTTAEAKEAFTKFEPSANNDKEEETKEKKINTEEPTFHIQPVEQPATSLSVAGEPGVQIADPSNPVFTEIRTIDPKKLNHRLNEDLAKEKEVDEPTFHTQPVEQPATSLSVAGEPGVQIADPSNPVFTEIRTMDPKEVNDRLNADLLKEKEAEGKEINAAYVEEHIKVSKPNGEVTIQPVNPESEIGKNPSSSLAGEPGVQLPDIKNRAFTEFSNVDQKELSDKLNAQLAEEQKEAEKEQTEVTETAEDVPAAVATAAPVAITEDVETPEAETKVPEPKKVAEPAATPVVKQKPVEAVAKPAPTNKSDGGCCVIC</sequence>
<evidence type="ECO:0000313" key="5">
    <source>
        <dbReference type="Proteomes" id="UP000092321"/>
    </source>
</evidence>
<name>A0A1B7TDU6_9ASCO</name>